<dbReference type="Pfam" id="PF09489">
    <property type="entry name" value="CbtB"/>
    <property type="match status" value="1"/>
</dbReference>
<dbReference type="AlphaFoldDB" id="A0A0D0MXE7"/>
<comment type="caution">
    <text evidence="1">The sequence shown here is derived from an EMBL/GenBank/DDBJ whole genome shotgun (WGS) entry which is preliminary data.</text>
</comment>
<gene>
    <name evidence="1" type="ORF">RL74_06085</name>
</gene>
<dbReference type="RefSeq" id="WP_042728917.1">
    <property type="nucleotide sequence ID" value="NZ_JXNZ01000037.1"/>
</dbReference>
<dbReference type="PATRIC" id="fig|294.124.peg.1244"/>
<organism evidence="1 2">
    <name type="scientific">Pseudomonas fluorescens</name>
    <dbReference type="NCBI Taxonomy" id="294"/>
    <lineage>
        <taxon>Bacteria</taxon>
        <taxon>Pseudomonadati</taxon>
        <taxon>Pseudomonadota</taxon>
        <taxon>Gammaproteobacteria</taxon>
        <taxon>Pseudomonadales</taxon>
        <taxon>Pseudomonadaceae</taxon>
        <taxon>Pseudomonas</taxon>
    </lineage>
</organism>
<dbReference type="EMBL" id="JXNZ01000037">
    <property type="protein sequence ID" value="KIQ60300.1"/>
    <property type="molecule type" value="Genomic_DNA"/>
</dbReference>
<reference evidence="1 2" key="1">
    <citation type="submission" date="2015-01" db="EMBL/GenBank/DDBJ databases">
        <title>Draft Genome Sequence of the Biocontrol and Plant Growth-Promoting Rhizobacteria (PGPR) Pseudomonas fluorescens UM270.</title>
        <authorList>
            <person name="Hernandez-Salmeron J.E."/>
            <person name="Santoyo G."/>
            <person name="Moreno-Hagelsieb G."/>
            <person name="Hernandez-Leon R."/>
        </authorList>
    </citation>
    <scope>NUCLEOTIDE SEQUENCE [LARGE SCALE GENOMIC DNA]</scope>
    <source>
        <strain evidence="1 2">UM270</strain>
    </source>
</reference>
<sequence>YFAGFSHIEAVHNAAHDTRHSAAFPCH</sequence>
<evidence type="ECO:0000313" key="1">
    <source>
        <dbReference type="EMBL" id="KIQ60300.1"/>
    </source>
</evidence>
<accession>A0A0D0MXE7</accession>
<dbReference type="Proteomes" id="UP000032101">
    <property type="component" value="Unassembled WGS sequence"/>
</dbReference>
<evidence type="ECO:0000313" key="2">
    <source>
        <dbReference type="Proteomes" id="UP000032101"/>
    </source>
</evidence>
<proteinExistence type="predicted"/>
<protein>
    <submittedName>
        <fullName evidence="1">Cobalt transporter</fullName>
    </submittedName>
</protein>
<dbReference type="InterPro" id="IPR012667">
    <property type="entry name" value="CbtB_put"/>
</dbReference>
<name>A0A0D0MXE7_PSEFL</name>
<feature type="non-terminal residue" evidence="1">
    <location>
        <position position="1"/>
    </location>
</feature>